<feature type="transmembrane region" description="Helical" evidence="1">
    <location>
        <begin position="6"/>
        <end position="26"/>
    </location>
</feature>
<evidence type="ECO:0000256" key="1">
    <source>
        <dbReference type="SAM" id="Phobius"/>
    </source>
</evidence>
<keyword evidence="1" id="KW-1133">Transmembrane helix</keyword>
<proteinExistence type="predicted"/>
<evidence type="ECO:0000313" key="2">
    <source>
        <dbReference type="EMBL" id="DAE19505.1"/>
    </source>
</evidence>
<dbReference type="EMBL" id="BK015676">
    <property type="protein sequence ID" value="DAE19505.1"/>
    <property type="molecule type" value="Genomic_DNA"/>
</dbReference>
<feature type="transmembrane region" description="Helical" evidence="1">
    <location>
        <begin position="47"/>
        <end position="68"/>
    </location>
</feature>
<keyword evidence="1" id="KW-0472">Membrane</keyword>
<reference evidence="2" key="1">
    <citation type="journal article" date="2021" name="Proc. Natl. Acad. Sci. U.S.A.">
        <title>A Catalog of Tens of Thousands of Viruses from Human Metagenomes Reveals Hidden Associations with Chronic Diseases.</title>
        <authorList>
            <person name="Tisza M.J."/>
            <person name="Buck C.B."/>
        </authorList>
    </citation>
    <scope>NUCLEOTIDE SEQUENCE</scope>
    <source>
        <strain evidence="2">Ctitt1</strain>
    </source>
</reference>
<protein>
    <submittedName>
        <fullName evidence="2">Uncharacterized protein</fullName>
    </submittedName>
</protein>
<name>A0A8S5QL25_9CAUD</name>
<keyword evidence="1" id="KW-0812">Transmembrane</keyword>
<sequence>MSQYFFSGIFNVAVFILGAVVVWSYGRLKNSSNRIRFIDALHRDIEAAAPLFLDVFCGWLLIFGVVSLSECLL</sequence>
<accession>A0A8S5QL25</accession>
<organism evidence="2">
    <name type="scientific">Myoviridae sp. ctitt1</name>
    <dbReference type="NCBI Taxonomy" id="2825157"/>
    <lineage>
        <taxon>Viruses</taxon>
        <taxon>Duplodnaviria</taxon>
        <taxon>Heunggongvirae</taxon>
        <taxon>Uroviricota</taxon>
        <taxon>Caudoviricetes</taxon>
    </lineage>
</organism>